<proteinExistence type="predicted"/>
<evidence type="ECO:0000313" key="3">
    <source>
        <dbReference type="EMBL" id="RUS35253.1"/>
    </source>
</evidence>
<dbReference type="AlphaFoldDB" id="A0A433QZP6"/>
<evidence type="ECO:0000256" key="2">
    <source>
        <dbReference type="SAM" id="Phobius"/>
    </source>
</evidence>
<reference evidence="3 4" key="1">
    <citation type="journal article" date="2018" name="New Phytol.">
        <title>Phylogenomics of Endogonaceae and evolution of mycorrhizas within Mucoromycota.</title>
        <authorList>
            <person name="Chang Y."/>
            <person name="Desiro A."/>
            <person name="Na H."/>
            <person name="Sandor L."/>
            <person name="Lipzen A."/>
            <person name="Clum A."/>
            <person name="Barry K."/>
            <person name="Grigoriev I.V."/>
            <person name="Martin F.M."/>
            <person name="Stajich J.E."/>
            <person name="Smith M.E."/>
            <person name="Bonito G."/>
            <person name="Spatafora J.W."/>
        </authorList>
    </citation>
    <scope>NUCLEOTIDE SEQUENCE [LARGE SCALE GENOMIC DNA]</scope>
    <source>
        <strain evidence="3 4">AD002</strain>
    </source>
</reference>
<sequence length="474" mass="52207">MESHSLATSPSPIPSVATPASPIPSVAAPASPIPSVATPASPIPSFAAPASPLPSLAIPASPTAPDHHHSIIVFTPADEEEGYELEREEYEGVAYDLEEEDGLVQGDDEDDEKLMPPAPAFKLSIESASRPARVSSMTAFPAMHIQPPEPEEGMDFMGPKINYLKKIAPQFNMRTTIDDDMGYPKPHPPRRGILVIEHGTTRSEVNFSTDWSPADLLHNTPGIIPGALEYNRTFYPLIPTSILPILGEGVASVFYRIHPIPENGKDFDPVRLPYRATKDLPALAFRMRVRDADEDMYPVISRRMKTKQDPVQGRSFNCIVSLGMSGTMFLDYLRAVCQKEVLETIISEDKLFRLEMGKFDNGSLVELYEAVSERGGRPIEPNNELYGKDVPDDLMMPEFYVEFVNTAYRKSRGGKKSHEKRRSATDGELDHKSKSSKKSNSKFGDYCWTITVALGFIGFIALACGGFVTSKSGQ</sequence>
<protein>
    <submittedName>
        <fullName evidence="3">Uncharacterized protein</fullName>
    </submittedName>
</protein>
<evidence type="ECO:0000256" key="1">
    <source>
        <dbReference type="SAM" id="MobiDB-lite"/>
    </source>
</evidence>
<evidence type="ECO:0000313" key="4">
    <source>
        <dbReference type="Proteomes" id="UP000274822"/>
    </source>
</evidence>
<keyword evidence="2" id="KW-0812">Transmembrane</keyword>
<organism evidence="3 4">
    <name type="scientific">Jimgerdemannia flammicorona</name>
    <dbReference type="NCBI Taxonomy" id="994334"/>
    <lineage>
        <taxon>Eukaryota</taxon>
        <taxon>Fungi</taxon>
        <taxon>Fungi incertae sedis</taxon>
        <taxon>Mucoromycota</taxon>
        <taxon>Mucoromycotina</taxon>
        <taxon>Endogonomycetes</taxon>
        <taxon>Endogonales</taxon>
        <taxon>Endogonaceae</taxon>
        <taxon>Jimgerdemannia</taxon>
    </lineage>
</organism>
<feature type="compositionally biased region" description="Basic and acidic residues" evidence="1">
    <location>
        <begin position="422"/>
        <end position="433"/>
    </location>
</feature>
<keyword evidence="4" id="KW-1185">Reference proteome</keyword>
<comment type="caution">
    <text evidence="3">The sequence shown here is derived from an EMBL/GenBank/DDBJ whole genome shotgun (WGS) entry which is preliminary data.</text>
</comment>
<keyword evidence="2" id="KW-0472">Membrane</keyword>
<feature type="compositionally biased region" description="Low complexity" evidence="1">
    <location>
        <begin position="7"/>
        <end position="64"/>
    </location>
</feature>
<dbReference type="Proteomes" id="UP000274822">
    <property type="component" value="Unassembled WGS sequence"/>
</dbReference>
<feature type="region of interest" description="Disordered" evidence="1">
    <location>
        <begin position="1"/>
        <end position="65"/>
    </location>
</feature>
<name>A0A433QZP6_9FUNG</name>
<gene>
    <name evidence="3" type="ORF">BC938DRAFT_473676</name>
</gene>
<feature type="transmembrane region" description="Helical" evidence="2">
    <location>
        <begin position="448"/>
        <end position="468"/>
    </location>
</feature>
<feature type="region of interest" description="Disordered" evidence="1">
    <location>
        <begin position="412"/>
        <end position="440"/>
    </location>
</feature>
<dbReference type="EMBL" id="RBNJ01000162">
    <property type="protein sequence ID" value="RUS35253.1"/>
    <property type="molecule type" value="Genomic_DNA"/>
</dbReference>
<feature type="compositionally biased region" description="Basic residues" evidence="1">
    <location>
        <begin position="412"/>
        <end position="421"/>
    </location>
</feature>
<accession>A0A433QZP6</accession>
<keyword evidence="2" id="KW-1133">Transmembrane helix</keyword>